<proteinExistence type="predicted"/>
<feature type="chain" id="PRO_5047314181" description="Secreted protein" evidence="2">
    <location>
        <begin position="24"/>
        <end position="58"/>
    </location>
</feature>
<dbReference type="EMBL" id="CP141261">
    <property type="protein sequence ID" value="WRL66217.1"/>
    <property type="molecule type" value="Genomic_DNA"/>
</dbReference>
<keyword evidence="1" id="KW-0472">Membrane</keyword>
<evidence type="ECO:0000313" key="3">
    <source>
        <dbReference type="EMBL" id="WRL66217.1"/>
    </source>
</evidence>
<evidence type="ECO:0000313" key="4">
    <source>
        <dbReference type="Proteomes" id="UP001324287"/>
    </source>
</evidence>
<evidence type="ECO:0008006" key="5">
    <source>
        <dbReference type="Google" id="ProtNLM"/>
    </source>
</evidence>
<accession>A0ABZ1B5Y9</accession>
<name>A0ABZ1B5Y9_9ACTN</name>
<keyword evidence="2" id="KW-0732">Signal</keyword>
<dbReference type="RefSeq" id="WP_324277534.1">
    <property type="nucleotide sequence ID" value="NZ_CP141261.1"/>
</dbReference>
<sequence>MLTCGARSAPVMLSAAVTWASSASTSVVSLLMPTRIAPRSRRCRVRARVSMPLIPTIP</sequence>
<feature type="transmembrane region" description="Helical" evidence="1">
    <location>
        <begin position="12"/>
        <end position="32"/>
    </location>
</feature>
<feature type="signal peptide" evidence="2">
    <location>
        <begin position="1"/>
        <end position="23"/>
    </location>
</feature>
<reference evidence="3 4" key="1">
    <citation type="submission" date="2023-12" db="EMBL/GenBank/DDBJ databases">
        <title>Blastococcus brunescens sp. nov., an actonobacterium isolated from sandstone collected in sahara desert.</title>
        <authorList>
            <person name="Gtari M."/>
            <person name="Ghodhbane F."/>
        </authorList>
    </citation>
    <scope>NUCLEOTIDE SEQUENCE [LARGE SCALE GENOMIC DNA]</scope>
    <source>
        <strain evidence="3 4">BMG 8361</strain>
    </source>
</reference>
<keyword evidence="1" id="KW-0812">Transmembrane</keyword>
<dbReference type="Proteomes" id="UP001324287">
    <property type="component" value="Chromosome"/>
</dbReference>
<evidence type="ECO:0000256" key="2">
    <source>
        <dbReference type="SAM" id="SignalP"/>
    </source>
</evidence>
<keyword evidence="4" id="KW-1185">Reference proteome</keyword>
<gene>
    <name evidence="3" type="ORF">U6N30_12490</name>
</gene>
<organism evidence="3 4">
    <name type="scientific">Blastococcus brunescens</name>
    <dbReference type="NCBI Taxonomy" id="1564165"/>
    <lineage>
        <taxon>Bacteria</taxon>
        <taxon>Bacillati</taxon>
        <taxon>Actinomycetota</taxon>
        <taxon>Actinomycetes</taxon>
        <taxon>Geodermatophilales</taxon>
        <taxon>Geodermatophilaceae</taxon>
        <taxon>Blastococcus</taxon>
    </lineage>
</organism>
<protein>
    <recommendedName>
        <fullName evidence="5">Secreted protein</fullName>
    </recommendedName>
</protein>
<keyword evidence="1" id="KW-1133">Transmembrane helix</keyword>
<evidence type="ECO:0000256" key="1">
    <source>
        <dbReference type="SAM" id="Phobius"/>
    </source>
</evidence>